<evidence type="ECO:0000313" key="4">
    <source>
        <dbReference type="EMBL" id="PTE13039.1"/>
    </source>
</evidence>
<evidence type="ECO:0000256" key="2">
    <source>
        <dbReference type="SAM" id="Coils"/>
    </source>
</evidence>
<dbReference type="Pfam" id="PF25876">
    <property type="entry name" value="HH_MFP_RND"/>
    <property type="match status" value="1"/>
</dbReference>
<dbReference type="NCBIfam" id="TIGR01730">
    <property type="entry name" value="RND_mfp"/>
    <property type="match status" value="1"/>
</dbReference>
<dbReference type="InterPro" id="IPR006143">
    <property type="entry name" value="RND_pump_MFP"/>
</dbReference>
<dbReference type="Gene3D" id="2.40.420.20">
    <property type="match status" value="1"/>
</dbReference>
<gene>
    <name evidence="4" type="ORF">C5F44_15395</name>
</gene>
<evidence type="ECO:0000256" key="1">
    <source>
        <dbReference type="ARBA" id="ARBA00009477"/>
    </source>
</evidence>
<sequence length="373" mass="39210">MRKRNLVVAALVLAVVGGAAFWMFRSSASGTAPTDLSAEPAPAALTVEVTVPVVETWPVEVQASGWLQPWAEAVIASELGGERITAVNVEVGDVVKAGEVMAELSRASVENRIAELEATLESARAGLETATEDADRARQLSGGSSLSRQEIAGYLSAERQAQASVTVAEAQLATQQLSLANTRIVAASDGVVSEVSAALGQVVSQGQELFRLIRDSRIEWQAEVPLFQLRGIKAGTRVAIPSPIGDIGGTVRRVSPEASQTNGRVLVYVDPEPPEGGPMPKTGILVSGSFIVDETKAVTLPSTAITLQDGFSYVFVIKAGETTTVLRERVDTGRRRADRVEILGDFPVDAKVVLSGGAFLSDGSVVRVVEGQP</sequence>
<dbReference type="Gene3D" id="2.40.30.170">
    <property type="match status" value="1"/>
</dbReference>
<organism evidence="4 5">
    <name type="scientific">Fuscovulum blasticum DSM 2131</name>
    <dbReference type="NCBI Taxonomy" id="1188250"/>
    <lineage>
        <taxon>Bacteria</taxon>
        <taxon>Pseudomonadati</taxon>
        <taxon>Pseudomonadota</taxon>
        <taxon>Alphaproteobacteria</taxon>
        <taxon>Rhodobacterales</taxon>
        <taxon>Paracoccaceae</taxon>
        <taxon>Pseudogemmobacter</taxon>
    </lineage>
</organism>
<name>A0A2T4J565_FUSBL</name>
<dbReference type="PANTHER" id="PTHR30469:SF15">
    <property type="entry name" value="HLYD FAMILY OF SECRETION PROTEINS"/>
    <property type="match status" value="1"/>
</dbReference>
<keyword evidence="5" id="KW-1185">Reference proteome</keyword>
<dbReference type="InterPro" id="IPR058624">
    <property type="entry name" value="MdtA-like_HH"/>
</dbReference>
<dbReference type="Gene3D" id="1.10.287.470">
    <property type="entry name" value="Helix hairpin bin"/>
    <property type="match status" value="1"/>
</dbReference>
<comment type="similarity">
    <text evidence="1">Belongs to the membrane fusion protein (MFP) (TC 8.A.1) family.</text>
</comment>
<protein>
    <submittedName>
        <fullName evidence="4">Efflux RND transporter periplasmic adaptor subunit</fullName>
    </submittedName>
</protein>
<dbReference type="Gene3D" id="2.40.50.100">
    <property type="match status" value="1"/>
</dbReference>
<dbReference type="Proteomes" id="UP000241362">
    <property type="component" value="Unassembled WGS sequence"/>
</dbReference>
<dbReference type="GO" id="GO:1990281">
    <property type="term" value="C:efflux pump complex"/>
    <property type="evidence" value="ECO:0007669"/>
    <property type="project" value="TreeGrafter"/>
</dbReference>
<dbReference type="PANTHER" id="PTHR30469">
    <property type="entry name" value="MULTIDRUG RESISTANCE PROTEIN MDTA"/>
    <property type="match status" value="1"/>
</dbReference>
<dbReference type="GO" id="GO:0015562">
    <property type="term" value="F:efflux transmembrane transporter activity"/>
    <property type="evidence" value="ECO:0007669"/>
    <property type="project" value="TreeGrafter"/>
</dbReference>
<feature type="domain" description="Multidrug resistance protein MdtA-like alpha-helical hairpin" evidence="3">
    <location>
        <begin position="114"/>
        <end position="181"/>
    </location>
</feature>
<accession>A0A2T4J565</accession>
<dbReference type="AlphaFoldDB" id="A0A2T4J565"/>
<dbReference type="SUPFAM" id="SSF111369">
    <property type="entry name" value="HlyD-like secretion proteins"/>
    <property type="match status" value="1"/>
</dbReference>
<comment type="caution">
    <text evidence="4">The sequence shown here is derived from an EMBL/GenBank/DDBJ whole genome shotgun (WGS) entry which is preliminary data.</text>
</comment>
<reference evidence="4 5" key="1">
    <citation type="submission" date="2018-03" db="EMBL/GenBank/DDBJ databases">
        <title>Rhodobacter blasticus.</title>
        <authorList>
            <person name="Meyer T.E."/>
            <person name="Miller S."/>
            <person name="Lodha T."/>
            <person name="Gandham S."/>
            <person name="Chintalapati S."/>
            <person name="Chintalapati V.R."/>
        </authorList>
    </citation>
    <scope>NUCLEOTIDE SEQUENCE [LARGE SCALE GENOMIC DNA]</scope>
    <source>
        <strain evidence="4 5">DSM 2131</strain>
    </source>
</reference>
<dbReference type="EMBL" id="PZKE01000020">
    <property type="protein sequence ID" value="PTE13039.1"/>
    <property type="molecule type" value="Genomic_DNA"/>
</dbReference>
<evidence type="ECO:0000313" key="5">
    <source>
        <dbReference type="Proteomes" id="UP000241362"/>
    </source>
</evidence>
<feature type="coiled-coil region" evidence="2">
    <location>
        <begin position="106"/>
        <end position="140"/>
    </location>
</feature>
<keyword evidence="2" id="KW-0175">Coiled coil</keyword>
<evidence type="ECO:0000259" key="3">
    <source>
        <dbReference type="Pfam" id="PF25876"/>
    </source>
</evidence>
<proteinExistence type="inferred from homology"/>